<proteinExistence type="predicted"/>
<protein>
    <submittedName>
        <fullName evidence="1">Uncharacterized protein</fullName>
    </submittedName>
</protein>
<sequence length="137" mass="15876">MLRLAHNPSQQLHDFQFILIQIRRIEDEEVNREAEAERLKDYLGLILEAYNRITLLLLTNPQRTTLLPYVLIRPEHISVAPTELVVAIIVVTHYNSLPSSKLKGIDLCLSFYIVSEFEKYVGCLCMMEHITIFFESG</sequence>
<dbReference type="AlphaFoldDB" id="A0AAV0Z624"/>
<evidence type="ECO:0000313" key="1">
    <source>
        <dbReference type="EMBL" id="CAI8592239.1"/>
    </source>
</evidence>
<keyword evidence="2" id="KW-1185">Reference proteome</keyword>
<dbReference type="Proteomes" id="UP001157006">
    <property type="component" value="Chromosome 1S"/>
</dbReference>
<accession>A0AAV0Z624</accession>
<evidence type="ECO:0000313" key="2">
    <source>
        <dbReference type="Proteomes" id="UP001157006"/>
    </source>
</evidence>
<organism evidence="1 2">
    <name type="scientific">Vicia faba</name>
    <name type="common">Broad bean</name>
    <name type="synonym">Faba vulgaris</name>
    <dbReference type="NCBI Taxonomy" id="3906"/>
    <lineage>
        <taxon>Eukaryota</taxon>
        <taxon>Viridiplantae</taxon>
        <taxon>Streptophyta</taxon>
        <taxon>Embryophyta</taxon>
        <taxon>Tracheophyta</taxon>
        <taxon>Spermatophyta</taxon>
        <taxon>Magnoliopsida</taxon>
        <taxon>eudicotyledons</taxon>
        <taxon>Gunneridae</taxon>
        <taxon>Pentapetalae</taxon>
        <taxon>rosids</taxon>
        <taxon>fabids</taxon>
        <taxon>Fabales</taxon>
        <taxon>Fabaceae</taxon>
        <taxon>Papilionoideae</taxon>
        <taxon>50 kb inversion clade</taxon>
        <taxon>NPAAA clade</taxon>
        <taxon>Hologalegina</taxon>
        <taxon>IRL clade</taxon>
        <taxon>Fabeae</taxon>
        <taxon>Vicia</taxon>
    </lineage>
</organism>
<reference evidence="1 2" key="1">
    <citation type="submission" date="2023-01" db="EMBL/GenBank/DDBJ databases">
        <authorList>
            <person name="Kreplak J."/>
        </authorList>
    </citation>
    <scope>NUCLEOTIDE SEQUENCE [LARGE SCALE GENOMIC DNA]</scope>
</reference>
<dbReference type="EMBL" id="OX451735">
    <property type="protein sequence ID" value="CAI8592239.1"/>
    <property type="molecule type" value="Genomic_DNA"/>
</dbReference>
<name>A0AAV0Z624_VICFA</name>
<gene>
    <name evidence="1" type="ORF">VFH_I029440</name>
</gene>